<evidence type="ECO:0000256" key="1">
    <source>
        <dbReference type="SAM" id="MobiDB-lite"/>
    </source>
</evidence>
<protein>
    <submittedName>
        <fullName evidence="2">Uncharacterized protein</fullName>
    </submittedName>
</protein>
<proteinExistence type="predicted"/>
<comment type="caution">
    <text evidence="2">The sequence shown here is derived from an EMBL/GenBank/DDBJ whole genome shotgun (WGS) entry which is preliminary data.</text>
</comment>
<evidence type="ECO:0000313" key="2">
    <source>
        <dbReference type="EMBL" id="MXV14303.1"/>
    </source>
</evidence>
<dbReference type="EMBL" id="WVHS01000001">
    <property type="protein sequence ID" value="MXV14303.1"/>
    <property type="molecule type" value="Genomic_DNA"/>
</dbReference>
<dbReference type="AlphaFoldDB" id="A0A7K1XTG5"/>
<sequence length="106" mass="11449">MNALKLTPSQTISHPAAVTGQESFPPSPAFETGGALQLHVLEFFQTYGGGATAGADRASGARQRLWHWYRCTVSGEYHLLEPLEMAGLVQFYDALDELLGELAEGP</sequence>
<reference evidence="2 3" key="1">
    <citation type="submission" date="2019-11" db="EMBL/GenBank/DDBJ databases">
        <title>Pedobacter sp. HMF7056 Genome sequencing and assembly.</title>
        <authorList>
            <person name="Kang H."/>
            <person name="Kim H."/>
            <person name="Joh K."/>
        </authorList>
    </citation>
    <scope>NUCLEOTIDE SEQUENCE [LARGE SCALE GENOMIC DNA]</scope>
    <source>
        <strain evidence="2 3">HMF7056</strain>
    </source>
</reference>
<dbReference type="RefSeq" id="WP_160905283.1">
    <property type="nucleotide sequence ID" value="NZ_WVHS01000001.1"/>
</dbReference>
<gene>
    <name evidence="2" type="ORF">GS398_03255</name>
</gene>
<feature type="region of interest" description="Disordered" evidence="1">
    <location>
        <begin position="1"/>
        <end position="26"/>
    </location>
</feature>
<keyword evidence="3" id="KW-1185">Reference proteome</keyword>
<name>A0A7K1XTG5_9SPHI</name>
<dbReference type="Proteomes" id="UP000451233">
    <property type="component" value="Unassembled WGS sequence"/>
</dbReference>
<organism evidence="2 3">
    <name type="scientific">Hufsiella ginkgonis</name>
    <dbReference type="NCBI Taxonomy" id="2695274"/>
    <lineage>
        <taxon>Bacteria</taxon>
        <taxon>Pseudomonadati</taxon>
        <taxon>Bacteroidota</taxon>
        <taxon>Sphingobacteriia</taxon>
        <taxon>Sphingobacteriales</taxon>
        <taxon>Sphingobacteriaceae</taxon>
        <taxon>Hufsiella</taxon>
    </lineage>
</organism>
<accession>A0A7K1XTG5</accession>
<evidence type="ECO:0000313" key="3">
    <source>
        <dbReference type="Proteomes" id="UP000451233"/>
    </source>
</evidence>